<reference evidence="12" key="1">
    <citation type="submission" date="2016-10" db="EMBL/GenBank/DDBJ databases">
        <authorList>
            <person name="Varghese N."/>
            <person name="Submissions S."/>
        </authorList>
    </citation>
    <scope>NUCLEOTIDE SEQUENCE [LARGE SCALE GENOMIC DNA]</scope>
    <source>
        <strain evidence="12">DSM 45079</strain>
    </source>
</reference>
<feature type="domain" description="ABC transporter" evidence="10">
    <location>
        <begin position="3"/>
        <end position="233"/>
    </location>
</feature>
<keyword evidence="12" id="KW-1185">Reference proteome</keyword>
<proteinExistence type="predicted"/>
<evidence type="ECO:0000256" key="4">
    <source>
        <dbReference type="ARBA" id="ARBA00022741"/>
    </source>
</evidence>
<dbReference type="Pfam" id="PF08402">
    <property type="entry name" value="TOBE_2"/>
    <property type="match status" value="1"/>
</dbReference>
<evidence type="ECO:0000256" key="6">
    <source>
        <dbReference type="ARBA" id="ARBA00023004"/>
    </source>
</evidence>
<evidence type="ECO:0000256" key="7">
    <source>
        <dbReference type="ARBA" id="ARBA00023065"/>
    </source>
</evidence>
<dbReference type="STRING" id="419479.SAMN04488563_5815"/>
<dbReference type="PROSITE" id="PS00211">
    <property type="entry name" value="ABC_TRANSPORTER_1"/>
    <property type="match status" value="1"/>
</dbReference>
<sequence length="339" mass="36100">MTLELDRLVAGYRNGPVLHDVSLTVADRELLTVLGTSGSGKTTLLRTVAGLHRPDSGRITLNGRDVTRERPERRRIGLVPQEGALFGHLTVAQNVGFGLRGTSWPVRSRPGRVRELLELTGLEDLPDRMPHELSGGQRQRVALARALAPEPEVVLLDEPFAALDSSLRAGLRAQVRAALRESGATAVLITHDQDEALSISDRVAVLSEGRVVQAGTPRELYRRPRTLWLAGFVGDALILPGRTDGRSIVTVLGRLEHDPAAAGDATAVVRPEQLTIGAAAAAGVTATVEAVEYFGHDQLIHLRLADGTPALARTTGDAVATVGARVGVRVTGPVHVIDD</sequence>
<keyword evidence="3" id="KW-0410">Iron transport</keyword>
<dbReference type="AlphaFoldDB" id="A0A1H2LCC6"/>
<keyword evidence="8" id="KW-0472">Membrane</keyword>
<dbReference type="SUPFAM" id="SSF50331">
    <property type="entry name" value="MOP-like"/>
    <property type="match status" value="1"/>
</dbReference>
<dbReference type="PANTHER" id="PTHR42781">
    <property type="entry name" value="SPERMIDINE/PUTRESCINE IMPORT ATP-BINDING PROTEIN POTA"/>
    <property type="match status" value="1"/>
</dbReference>
<dbReference type="GO" id="GO:0015408">
    <property type="term" value="F:ABC-type ferric iron transporter activity"/>
    <property type="evidence" value="ECO:0007669"/>
    <property type="project" value="InterPro"/>
</dbReference>
<dbReference type="InterPro" id="IPR008995">
    <property type="entry name" value="Mo/tungstate-bd_C_term_dom"/>
</dbReference>
<evidence type="ECO:0000256" key="2">
    <source>
        <dbReference type="ARBA" id="ARBA00022475"/>
    </source>
</evidence>
<dbReference type="Pfam" id="PF00005">
    <property type="entry name" value="ABC_tran"/>
    <property type="match status" value="1"/>
</dbReference>
<keyword evidence="6" id="KW-0408">Iron</keyword>
<keyword evidence="7" id="KW-0406">Ion transport</keyword>
<evidence type="ECO:0000256" key="3">
    <source>
        <dbReference type="ARBA" id="ARBA00022496"/>
    </source>
</evidence>
<evidence type="ECO:0000313" key="11">
    <source>
        <dbReference type="EMBL" id="SDU78579.1"/>
    </source>
</evidence>
<dbReference type="EMBL" id="LT629791">
    <property type="protein sequence ID" value="SDU78579.1"/>
    <property type="molecule type" value="Genomic_DNA"/>
</dbReference>
<organism evidence="11 12">
    <name type="scientific">Jiangella alkaliphila</name>
    <dbReference type="NCBI Taxonomy" id="419479"/>
    <lineage>
        <taxon>Bacteria</taxon>
        <taxon>Bacillati</taxon>
        <taxon>Actinomycetota</taxon>
        <taxon>Actinomycetes</taxon>
        <taxon>Jiangellales</taxon>
        <taxon>Jiangellaceae</taxon>
        <taxon>Jiangella</taxon>
    </lineage>
</organism>
<dbReference type="InterPro" id="IPR003439">
    <property type="entry name" value="ABC_transporter-like_ATP-bd"/>
</dbReference>
<dbReference type="PANTHER" id="PTHR42781:SF4">
    <property type="entry name" value="SPERMIDINE_PUTRESCINE IMPORT ATP-BINDING PROTEIN POTA"/>
    <property type="match status" value="1"/>
</dbReference>
<evidence type="ECO:0000256" key="9">
    <source>
        <dbReference type="ARBA" id="ARBA00066388"/>
    </source>
</evidence>
<dbReference type="GO" id="GO:0043190">
    <property type="term" value="C:ATP-binding cassette (ABC) transporter complex"/>
    <property type="evidence" value="ECO:0007669"/>
    <property type="project" value="InterPro"/>
</dbReference>
<dbReference type="EC" id="7.6.2.9" evidence="9"/>
<dbReference type="CDD" id="cd03259">
    <property type="entry name" value="ABC_Carb_Solutes_like"/>
    <property type="match status" value="1"/>
</dbReference>
<dbReference type="RefSeq" id="WP_046770757.1">
    <property type="nucleotide sequence ID" value="NZ_LBMC01000032.1"/>
</dbReference>
<dbReference type="GO" id="GO:0015418">
    <property type="term" value="F:ABC-type quaternary ammonium compound transporting activity"/>
    <property type="evidence" value="ECO:0007669"/>
    <property type="project" value="UniProtKB-EC"/>
</dbReference>
<name>A0A1H2LCC6_9ACTN</name>
<protein>
    <recommendedName>
        <fullName evidence="9">ABC-type quaternary amine transporter</fullName>
        <ecNumber evidence="9">7.6.2.9</ecNumber>
    </recommendedName>
</protein>
<dbReference type="SUPFAM" id="SSF52540">
    <property type="entry name" value="P-loop containing nucleoside triphosphate hydrolases"/>
    <property type="match status" value="1"/>
</dbReference>
<dbReference type="InterPro" id="IPR017871">
    <property type="entry name" value="ABC_transporter-like_CS"/>
</dbReference>
<dbReference type="PROSITE" id="PS50893">
    <property type="entry name" value="ABC_TRANSPORTER_2"/>
    <property type="match status" value="1"/>
</dbReference>
<evidence type="ECO:0000256" key="1">
    <source>
        <dbReference type="ARBA" id="ARBA00022448"/>
    </source>
</evidence>
<dbReference type="InterPro" id="IPR050093">
    <property type="entry name" value="ABC_SmlMolc_Importer"/>
</dbReference>
<keyword evidence="2" id="KW-1003">Cell membrane</keyword>
<dbReference type="InterPro" id="IPR013611">
    <property type="entry name" value="Transp-assoc_OB_typ2"/>
</dbReference>
<dbReference type="InterPro" id="IPR027417">
    <property type="entry name" value="P-loop_NTPase"/>
</dbReference>
<keyword evidence="4" id="KW-0547">Nucleotide-binding</keyword>
<evidence type="ECO:0000256" key="8">
    <source>
        <dbReference type="ARBA" id="ARBA00023136"/>
    </source>
</evidence>
<dbReference type="GO" id="GO:0005524">
    <property type="term" value="F:ATP binding"/>
    <property type="evidence" value="ECO:0007669"/>
    <property type="project" value="UniProtKB-KW"/>
</dbReference>
<dbReference type="FunFam" id="3.40.50.300:FF:000425">
    <property type="entry name" value="Probable ABC transporter, ATP-binding subunit"/>
    <property type="match status" value="1"/>
</dbReference>
<dbReference type="SMART" id="SM00382">
    <property type="entry name" value="AAA"/>
    <property type="match status" value="1"/>
</dbReference>
<keyword evidence="5 11" id="KW-0067">ATP-binding</keyword>
<gene>
    <name evidence="11" type="ORF">SAMN04488563_5815</name>
</gene>
<dbReference type="InterPro" id="IPR003593">
    <property type="entry name" value="AAA+_ATPase"/>
</dbReference>
<accession>A0A1H2LCC6</accession>
<keyword evidence="1" id="KW-0813">Transport</keyword>
<dbReference type="GO" id="GO:0016887">
    <property type="term" value="F:ATP hydrolysis activity"/>
    <property type="evidence" value="ECO:0007669"/>
    <property type="project" value="InterPro"/>
</dbReference>
<dbReference type="Proteomes" id="UP000182977">
    <property type="component" value="Chromosome I"/>
</dbReference>
<evidence type="ECO:0000256" key="5">
    <source>
        <dbReference type="ARBA" id="ARBA00022840"/>
    </source>
</evidence>
<dbReference type="OrthoDB" id="3180400at2"/>
<evidence type="ECO:0000259" key="10">
    <source>
        <dbReference type="PROSITE" id="PS50893"/>
    </source>
</evidence>
<evidence type="ECO:0000313" key="12">
    <source>
        <dbReference type="Proteomes" id="UP000182977"/>
    </source>
</evidence>
<dbReference type="Gene3D" id="3.40.50.300">
    <property type="entry name" value="P-loop containing nucleotide triphosphate hydrolases"/>
    <property type="match status" value="1"/>
</dbReference>
<dbReference type="InterPro" id="IPR015853">
    <property type="entry name" value="ABC_transpr_FbpC"/>
</dbReference>